<dbReference type="EMBL" id="KB445581">
    <property type="protein sequence ID" value="EMD88274.1"/>
    <property type="molecule type" value="Genomic_DNA"/>
</dbReference>
<sequence>MSASLGQQGASPNNTPTFSGQELISNLNVCNILGNDGVTRAWTDGHQFNNSTPPPAEWRREGVDYSPSYLANVGLWGHKESDQIAADITTLVEYLCSSWDAFKAIYDKENRQDQNALVEAIAQNVYDLWGANPGWSSHHQETYKDAVKRMVKYKITTHKPPVTKSSSNKPNNSTEHISSEYLQSNIRNMMPEREAANGNQNNIQIEDMVLIVSRDANWDGNNMNIHKFSRSIRSFDGWQTKDMSKAVNKWLRSRPISFNPNKEEIHLLCPNAFYGQVVTTNINWIRPALLEEHFNNAVNLKMKIMPNHTIQTFHPIRASRDIAAKEEKTSMFFANRPFKTCVSGLFECNPPTEATWKETQHFFKLLPSCESDANTFQVQGIKQPIHLHHLMLLTQARKMVQDIPVMFLADGAGLDPVKSALLLLWGQNAPCIMDAKTSVGTATGGNGGIHRHGDADTSVGMATGGNGGIHRHGDAAPGCTHPSLIICSTQHSFNEWKEKFDATFDSTCPLTPELVMLRNPKDAKTSLTHTTRIPTPIDEPQPYSTPQTRKVYLEMRRGGVGADGLSKHVKAAYPGTQFQAVFLDHRVPVKHQSSTPEDDFIIIDDSNTHGPGGSMNSLNQPNFHPLKVYILHGLWWEETQELLPYLELIKDQFAHQTKFAETSGLSTMPNNTINELEALIQKTRQSKNSHNVLYDKYRCKTYNKNLRQLLSKLSIRRFHDTIIPFDNGRNSVIQLLQIPISIVKRLTYADRQMEVCHENFSAAREAFEWMENPESGETSSIPSITRQRLMDMLTTTQVIATMPSLAELFPDGYFQTWAAATDISKELHHQQAICLSFNLSNAETEKNQFAEDDWLFKRVAGITKQDAKINWLITTIESIVQSIPDPHSGSVNDTLEKIVVLVQANFVCRIIASIIKGRFEHEGITLLTSNMDASLQAKIIHEFQTPTKDDALVDDEDVTMANNLVPAMPANNAAPRILVAVQDAISPAIDLTCANHMIFLEPGLFPSDEVRISKQMHAASQMRRCFLYRPMVEGLQIEDMTRCAEKREWFFKRLRKLRD</sequence>
<gene>
    <name evidence="2" type="ORF">COCHEDRAFT_1217330</name>
</gene>
<feature type="region of interest" description="Disordered" evidence="1">
    <location>
        <begin position="158"/>
        <end position="177"/>
    </location>
</feature>
<dbReference type="STRING" id="701091.M2TP09"/>
<organism evidence="2 3">
    <name type="scientific">Cochliobolus heterostrophus (strain C5 / ATCC 48332 / race O)</name>
    <name type="common">Southern corn leaf blight fungus</name>
    <name type="synonym">Bipolaris maydis</name>
    <dbReference type="NCBI Taxonomy" id="701091"/>
    <lineage>
        <taxon>Eukaryota</taxon>
        <taxon>Fungi</taxon>
        <taxon>Dikarya</taxon>
        <taxon>Ascomycota</taxon>
        <taxon>Pezizomycotina</taxon>
        <taxon>Dothideomycetes</taxon>
        <taxon>Pleosporomycetidae</taxon>
        <taxon>Pleosporales</taxon>
        <taxon>Pleosporineae</taxon>
        <taxon>Pleosporaceae</taxon>
        <taxon>Bipolaris</taxon>
    </lineage>
</organism>
<reference evidence="2 3" key="1">
    <citation type="journal article" date="2012" name="PLoS Pathog.">
        <title>Diverse lifestyles and strategies of plant pathogenesis encoded in the genomes of eighteen Dothideomycetes fungi.</title>
        <authorList>
            <person name="Ohm R.A."/>
            <person name="Feau N."/>
            <person name="Henrissat B."/>
            <person name="Schoch C.L."/>
            <person name="Horwitz B.A."/>
            <person name="Barry K.W."/>
            <person name="Condon B.J."/>
            <person name="Copeland A.C."/>
            <person name="Dhillon B."/>
            <person name="Glaser F."/>
            <person name="Hesse C.N."/>
            <person name="Kosti I."/>
            <person name="LaButti K."/>
            <person name="Lindquist E.A."/>
            <person name="Lucas S."/>
            <person name="Salamov A.A."/>
            <person name="Bradshaw R.E."/>
            <person name="Ciuffetti L."/>
            <person name="Hamelin R.C."/>
            <person name="Kema G.H.J."/>
            <person name="Lawrence C."/>
            <person name="Scott J.A."/>
            <person name="Spatafora J.W."/>
            <person name="Turgeon B.G."/>
            <person name="de Wit P.J.G.M."/>
            <person name="Zhong S."/>
            <person name="Goodwin S.B."/>
            <person name="Grigoriev I.V."/>
        </authorList>
    </citation>
    <scope>NUCLEOTIDE SEQUENCE [LARGE SCALE GENOMIC DNA]</scope>
    <source>
        <strain evidence="3">C5 / ATCC 48332 / race O</strain>
    </source>
</reference>
<keyword evidence="3" id="KW-1185">Reference proteome</keyword>
<dbReference type="SUPFAM" id="SSF52540">
    <property type="entry name" value="P-loop containing nucleoside triphosphate hydrolases"/>
    <property type="match status" value="1"/>
</dbReference>
<feature type="compositionally biased region" description="Low complexity" evidence="1">
    <location>
        <begin position="159"/>
        <end position="174"/>
    </location>
</feature>
<evidence type="ECO:0000313" key="2">
    <source>
        <dbReference type="EMBL" id="EMD88274.1"/>
    </source>
</evidence>
<dbReference type="Proteomes" id="UP000016936">
    <property type="component" value="Unassembled WGS sequence"/>
</dbReference>
<dbReference type="eggNOG" id="ENOG502SZVV">
    <property type="taxonomic scope" value="Eukaryota"/>
</dbReference>
<name>M2TP09_COCH5</name>
<reference evidence="3" key="2">
    <citation type="journal article" date="2013" name="PLoS Genet.">
        <title>Comparative genome structure, secondary metabolite, and effector coding capacity across Cochliobolus pathogens.</title>
        <authorList>
            <person name="Condon B.J."/>
            <person name="Leng Y."/>
            <person name="Wu D."/>
            <person name="Bushley K.E."/>
            <person name="Ohm R.A."/>
            <person name="Otillar R."/>
            <person name="Martin J."/>
            <person name="Schackwitz W."/>
            <person name="Grimwood J."/>
            <person name="MohdZainudin N."/>
            <person name="Xue C."/>
            <person name="Wang R."/>
            <person name="Manning V.A."/>
            <person name="Dhillon B."/>
            <person name="Tu Z.J."/>
            <person name="Steffenson B.J."/>
            <person name="Salamov A."/>
            <person name="Sun H."/>
            <person name="Lowry S."/>
            <person name="LaButti K."/>
            <person name="Han J."/>
            <person name="Copeland A."/>
            <person name="Lindquist E."/>
            <person name="Barry K."/>
            <person name="Schmutz J."/>
            <person name="Baker S.E."/>
            <person name="Ciuffetti L.M."/>
            <person name="Grigoriev I.V."/>
            <person name="Zhong S."/>
            <person name="Turgeon B.G."/>
        </authorList>
    </citation>
    <scope>NUCLEOTIDE SEQUENCE [LARGE SCALE GENOMIC DNA]</scope>
    <source>
        <strain evidence="3">C5 / ATCC 48332 / race O</strain>
    </source>
</reference>
<protein>
    <recommendedName>
        <fullName evidence="4">Helicase C-terminal domain-containing protein</fullName>
    </recommendedName>
</protein>
<accession>M2TP09</accession>
<evidence type="ECO:0000313" key="3">
    <source>
        <dbReference type="Proteomes" id="UP000016936"/>
    </source>
</evidence>
<evidence type="ECO:0008006" key="4">
    <source>
        <dbReference type="Google" id="ProtNLM"/>
    </source>
</evidence>
<proteinExistence type="predicted"/>
<dbReference type="InterPro" id="IPR027417">
    <property type="entry name" value="P-loop_NTPase"/>
</dbReference>
<dbReference type="HOGENOM" id="CLU_010552_0_0_1"/>
<evidence type="ECO:0000256" key="1">
    <source>
        <dbReference type="SAM" id="MobiDB-lite"/>
    </source>
</evidence>
<dbReference type="AlphaFoldDB" id="M2TP09"/>
<dbReference type="Gene3D" id="3.40.50.300">
    <property type="entry name" value="P-loop containing nucleotide triphosphate hydrolases"/>
    <property type="match status" value="1"/>
</dbReference>